<dbReference type="GO" id="GO:0043527">
    <property type="term" value="C:tRNA methyltransferase complex"/>
    <property type="evidence" value="ECO:0007669"/>
    <property type="project" value="TreeGrafter"/>
</dbReference>
<evidence type="ECO:0000256" key="3">
    <source>
        <dbReference type="ARBA" id="ARBA00022603"/>
    </source>
</evidence>
<dbReference type="Pfam" id="PF02390">
    <property type="entry name" value="Methyltransf_4"/>
    <property type="match status" value="1"/>
</dbReference>
<dbReference type="InterPro" id="IPR055361">
    <property type="entry name" value="tRNA_methyltr_TrmB_bact"/>
</dbReference>
<dbReference type="Gene3D" id="3.40.50.150">
    <property type="entry name" value="Vaccinia Virus protein VP39"/>
    <property type="match status" value="1"/>
</dbReference>
<gene>
    <name evidence="7" type="primary">trmB</name>
    <name evidence="8" type="ORF">GGQ60_003774</name>
</gene>
<reference evidence="8 9" key="1">
    <citation type="submission" date="2020-08" db="EMBL/GenBank/DDBJ databases">
        <title>Genomic Encyclopedia of Type Strains, Phase IV (KMG-IV): sequencing the most valuable type-strain genomes for metagenomic binning, comparative biology and taxonomic classification.</title>
        <authorList>
            <person name="Goeker M."/>
        </authorList>
    </citation>
    <scope>NUCLEOTIDE SEQUENCE [LARGE SCALE GENOMIC DNA]</scope>
    <source>
        <strain evidence="8 9">DSM 100774</strain>
    </source>
</reference>
<dbReference type="GO" id="GO:0008176">
    <property type="term" value="F:tRNA (guanine(46)-N7)-methyltransferase activity"/>
    <property type="evidence" value="ECO:0007669"/>
    <property type="project" value="UniProtKB-UniRule"/>
</dbReference>
<dbReference type="PANTHER" id="PTHR23417:SF14">
    <property type="entry name" value="PENTACOTRIPEPTIDE-REPEAT REGION OF PRORP DOMAIN-CONTAINING PROTEIN"/>
    <property type="match status" value="1"/>
</dbReference>
<evidence type="ECO:0000313" key="8">
    <source>
        <dbReference type="EMBL" id="MBB4109765.1"/>
    </source>
</evidence>
<comment type="function">
    <text evidence="2 7">Catalyzes the formation of N(7)-methylguanine at position 46 (m7G46) in tRNA.</text>
</comment>
<comment type="caution">
    <text evidence="8">The sequence shown here is derived from an EMBL/GenBank/DDBJ whole genome shotgun (WGS) entry which is preliminary data.</text>
</comment>
<comment type="catalytic activity">
    <reaction evidence="1 7">
        <text>guanosine(46) in tRNA + S-adenosyl-L-methionine = N(7)-methylguanosine(46) in tRNA + S-adenosyl-L-homocysteine</text>
        <dbReference type="Rhea" id="RHEA:42708"/>
        <dbReference type="Rhea" id="RHEA-COMP:10188"/>
        <dbReference type="Rhea" id="RHEA-COMP:10189"/>
        <dbReference type="ChEBI" id="CHEBI:57856"/>
        <dbReference type="ChEBI" id="CHEBI:59789"/>
        <dbReference type="ChEBI" id="CHEBI:74269"/>
        <dbReference type="ChEBI" id="CHEBI:74480"/>
        <dbReference type="EC" id="2.1.1.33"/>
    </reaction>
</comment>
<dbReference type="PANTHER" id="PTHR23417">
    <property type="entry name" value="3-DEOXY-D-MANNO-OCTULOSONIC-ACID TRANSFERASE/TRNA GUANINE-N 7 - -METHYLTRANSFERASE"/>
    <property type="match status" value="1"/>
</dbReference>
<comment type="pathway">
    <text evidence="7">tRNA modification; N(7)-methylguanine-tRNA biosynthesis.</text>
</comment>
<evidence type="ECO:0000313" key="9">
    <source>
        <dbReference type="Proteomes" id="UP000532273"/>
    </source>
</evidence>
<dbReference type="AlphaFoldDB" id="A0A7W6KDP2"/>
<accession>A0A7W6KDP2</accession>
<keyword evidence="4 7" id="KW-0808">Transferase</keyword>
<feature type="binding site" evidence="7">
    <location>
        <position position="93"/>
    </location>
    <ligand>
        <name>S-adenosyl-L-methionine</name>
        <dbReference type="ChEBI" id="CHEBI:59789"/>
    </ligand>
</feature>
<dbReference type="NCBIfam" id="TIGR00091">
    <property type="entry name" value="tRNA (guanosine(46)-N7)-methyltransferase TrmB"/>
    <property type="match status" value="1"/>
</dbReference>
<dbReference type="Proteomes" id="UP000532273">
    <property type="component" value="Unassembled WGS sequence"/>
</dbReference>
<dbReference type="HAMAP" id="MF_01057">
    <property type="entry name" value="tRNA_methyltr_TrmB"/>
    <property type="match status" value="1"/>
</dbReference>
<evidence type="ECO:0000256" key="5">
    <source>
        <dbReference type="ARBA" id="ARBA00022691"/>
    </source>
</evidence>
<protein>
    <recommendedName>
        <fullName evidence="7">tRNA (guanine-N(7)-)-methyltransferase</fullName>
        <ecNumber evidence="7">2.1.1.33</ecNumber>
    </recommendedName>
    <alternativeName>
        <fullName evidence="7">tRNA (guanine(46)-N(7))-methyltransferase</fullName>
    </alternativeName>
    <alternativeName>
        <fullName evidence="7">tRNA(m7G46)-methyltransferase</fullName>
    </alternativeName>
</protein>
<dbReference type="CDD" id="cd02440">
    <property type="entry name" value="AdoMet_MTases"/>
    <property type="match status" value="1"/>
</dbReference>
<feature type="binding site" evidence="7">
    <location>
        <begin position="218"/>
        <end position="221"/>
    </location>
    <ligand>
        <name>substrate</name>
    </ligand>
</feature>
<feature type="binding site" evidence="7">
    <location>
        <position position="68"/>
    </location>
    <ligand>
        <name>S-adenosyl-L-methionine</name>
        <dbReference type="ChEBI" id="CHEBI:59789"/>
    </ligand>
</feature>
<evidence type="ECO:0000256" key="7">
    <source>
        <dbReference type="HAMAP-Rule" id="MF_01057"/>
    </source>
</evidence>
<dbReference type="SUPFAM" id="SSF53335">
    <property type="entry name" value="S-adenosyl-L-methionine-dependent methyltransferases"/>
    <property type="match status" value="1"/>
</dbReference>
<proteinExistence type="inferred from homology"/>
<dbReference type="InterPro" id="IPR003358">
    <property type="entry name" value="tRNA_(Gua-N-7)_MeTrfase_Trmb"/>
</dbReference>
<evidence type="ECO:0000256" key="2">
    <source>
        <dbReference type="ARBA" id="ARBA00003015"/>
    </source>
</evidence>
<keyword evidence="6 7" id="KW-0819">tRNA processing</keyword>
<dbReference type="NCBIfam" id="NF001080">
    <property type="entry name" value="PRK00121.2-2"/>
    <property type="match status" value="1"/>
</dbReference>
<dbReference type="InterPro" id="IPR029063">
    <property type="entry name" value="SAM-dependent_MTases_sf"/>
</dbReference>
<evidence type="ECO:0000256" key="6">
    <source>
        <dbReference type="ARBA" id="ARBA00022694"/>
    </source>
</evidence>
<comment type="caution">
    <text evidence="7">Lacks conserved residue(s) required for the propagation of feature annotation.</text>
</comment>
<dbReference type="PROSITE" id="PS51625">
    <property type="entry name" value="SAM_MT_TRMB"/>
    <property type="match status" value="1"/>
</dbReference>
<evidence type="ECO:0000256" key="1">
    <source>
        <dbReference type="ARBA" id="ARBA00000142"/>
    </source>
</evidence>
<keyword evidence="3 7" id="KW-0489">Methyltransferase</keyword>
<evidence type="ECO:0000256" key="4">
    <source>
        <dbReference type="ARBA" id="ARBA00022679"/>
    </source>
</evidence>
<sequence length="239" mass="27945">MTLIFRTKETWVIDLIVFLQKKLLGKDKLRRFAEIETFANVYQLDAGKALKGNWASAHFKNENPIVLELACGKGEYSVNLARLFPDKNFIGVDYKGNRIWRGAKTAIEEQIDNVAFLRIQIENILDYFNEGEIDEIWITFPDPQPQDSREKKRLTFPAFLNRYKMVLKPGGKVNLKTDNDQLYAYTCEKVAELSLLVHKNTDHLYTSDLVDDVLSIKTYYEKKYLLHDKNINYIQFSFE</sequence>
<dbReference type="UniPathway" id="UPA00989"/>
<keyword evidence="5 7" id="KW-0949">S-adenosyl-L-methionine</keyword>
<feature type="binding site" evidence="7">
    <location>
        <position position="142"/>
    </location>
    <ligand>
        <name>S-adenosyl-L-methionine</name>
        <dbReference type="ChEBI" id="CHEBI:59789"/>
    </ligand>
</feature>
<dbReference type="EMBL" id="JACIEF010000003">
    <property type="protein sequence ID" value="MBB4109765.1"/>
    <property type="molecule type" value="Genomic_DNA"/>
</dbReference>
<feature type="binding site" evidence="7">
    <location>
        <position position="178"/>
    </location>
    <ligand>
        <name>substrate</name>
    </ligand>
</feature>
<organism evidence="8 9">
    <name type="scientific">Pedobacter zeae</name>
    <dbReference type="NCBI Taxonomy" id="1737356"/>
    <lineage>
        <taxon>Bacteria</taxon>
        <taxon>Pseudomonadati</taxon>
        <taxon>Bacteroidota</taxon>
        <taxon>Sphingobacteriia</taxon>
        <taxon>Sphingobacteriales</taxon>
        <taxon>Sphingobacteriaceae</taxon>
        <taxon>Pedobacter</taxon>
    </lineage>
</organism>
<comment type="similarity">
    <text evidence="7">Belongs to the class I-like SAM-binding methyltransferase superfamily. TrmB family.</text>
</comment>
<name>A0A7W6KDP2_9SPHI</name>
<dbReference type="EC" id="2.1.1.33" evidence="7"/>